<keyword evidence="2" id="KW-1185">Reference proteome</keyword>
<protein>
    <submittedName>
        <fullName evidence="1">Uncharacterized protein</fullName>
    </submittedName>
</protein>
<name>A0A2I0HH64_PUNGR</name>
<feature type="non-terminal residue" evidence="1">
    <location>
        <position position="47"/>
    </location>
</feature>
<evidence type="ECO:0000313" key="2">
    <source>
        <dbReference type="Proteomes" id="UP000233551"/>
    </source>
</evidence>
<evidence type="ECO:0000313" key="1">
    <source>
        <dbReference type="EMBL" id="PKI31012.1"/>
    </source>
</evidence>
<dbReference type="Proteomes" id="UP000233551">
    <property type="component" value="Unassembled WGS sequence"/>
</dbReference>
<dbReference type="EMBL" id="PGOL01014608">
    <property type="protein sequence ID" value="PKI31012.1"/>
    <property type="molecule type" value="Genomic_DNA"/>
</dbReference>
<organism evidence="1 2">
    <name type="scientific">Punica granatum</name>
    <name type="common">Pomegranate</name>
    <dbReference type="NCBI Taxonomy" id="22663"/>
    <lineage>
        <taxon>Eukaryota</taxon>
        <taxon>Viridiplantae</taxon>
        <taxon>Streptophyta</taxon>
        <taxon>Embryophyta</taxon>
        <taxon>Tracheophyta</taxon>
        <taxon>Spermatophyta</taxon>
        <taxon>Magnoliopsida</taxon>
        <taxon>eudicotyledons</taxon>
        <taxon>Gunneridae</taxon>
        <taxon>Pentapetalae</taxon>
        <taxon>rosids</taxon>
        <taxon>malvids</taxon>
        <taxon>Myrtales</taxon>
        <taxon>Lythraceae</taxon>
        <taxon>Punica</taxon>
    </lineage>
</organism>
<sequence length="47" mass="5332">MEMQSQSCWRSEEQKGAIEKERAGVCGLHVCFKLRPTEMNEDAAADM</sequence>
<dbReference type="AlphaFoldDB" id="A0A2I0HH64"/>
<reference evidence="1 2" key="1">
    <citation type="submission" date="2017-11" db="EMBL/GenBank/DDBJ databases">
        <title>De-novo sequencing of pomegranate (Punica granatum L.) genome.</title>
        <authorList>
            <person name="Akparov Z."/>
            <person name="Amiraslanov A."/>
            <person name="Hajiyeva S."/>
            <person name="Abbasov M."/>
            <person name="Kaur K."/>
            <person name="Hamwieh A."/>
            <person name="Solovyev V."/>
            <person name="Salamov A."/>
            <person name="Braich B."/>
            <person name="Kosarev P."/>
            <person name="Mahmoud A."/>
            <person name="Hajiyev E."/>
            <person name="Babayeva S."/>
            <person name="Izzatullayeva V."/>
            <person name="Mammadov A."/>
            <person name="Mammadov A."/>
            <person name="Sharifova S."/>
            <person name="Ojaghi J."/>
            <person name="Eynullazada K."/>
            <person name="Bayramov B."/>
            <person name="Abdulazimova A."/>
            <person name="Shahmuradov I."/>
        </authorList>
    </citation>
    <scope>NUCLEOTIDE SEQUENCE [LARGE SCALE GENOMIC DNA]</scope>
    <source>
        <strain evidence="2">cv. AG2017</strain>
        <tissue evidence="1">Leaf</tissue>
    </source>
</reference>
<gene>
    <name evidence="1" type="ORF">CRG98_048597</name>
</gene>
<accession>A0A2I0HH64</accession>
<proteinExistence type="predicted"/>
<comment type="caution">
    <text evidence="1">The sequence shown here is derived from an EMBL/GenBank/DDBJ whole genome shotgun (WGS) entry which is preliminary data.</text>
</comment>